<dbReference type="AlphaFoldDB" id="F3YU08"/>
<dbReference type="eggNOG" id="ENOG502ZMP3">
    <property type="taxonomic scope" value="Bacteria"/>
</dbReference>
<name>F3YU08_DESAF</name>
<gene>
    <name evidence="1" type="ORF">Desaf_0256</name>
</gene>
<dbReference type="Proteomes" id="UP000007844">
    <property type="component" value="Chromosome"/>
</dbReference>
<evidence type="ECO:0000313" key="2">
    <source>
        <dbReference type="Proteomes" id="UP000007844"/>
    </source>
</evidence>
<accession>F3YU08</accession>
<evidence type="ECO:0000313" key="1">
    <source>
        <dbReference type="EMBL" id="EGJ48614.1"/>
    </source>
</evidence>
<reference evidence="1 2" key="1">
    <citation type="journal article" date="2011" name="J. Bacteriol.">
        <title>Genome sequence of the mercury-methylating and pleomorphic Desulfovibrio africanus Strain Walvis Bay.</title>
        <authorList>
            <person name="Brown S.D."/>
            <person name="Wall J.D."/>
            <person name="Kucken A.M."/>
            <person name="Gilmour C.C."/>
            <person name="Podar M."/>
            <person name="Brandt C.C."/>
            <person name="Teshima H."/>
            <person name="Detter J.C."/>
            <person name="Han C.S."/>
            <person name="Land M.L."/>
            <person name="Lucas S."/>
            <person name="Han J."/>
            <person name="Pennacchio L."/>
            <person name="Nolan M."/>
            <person name="Pitluck S."/>
            <person name="Woyke T."/>
            <person name="Goodwin L."/>
            <person name="Palumbo A.V."/>
            <person name="Elias D.A."/>
        </authorList>
    </citation>
    <scope>NUCLEOTIDE SEQUENCE [LARGE SCALE GENOMIC DNA]</scope>
    <source>
        <strain evidence="1 2">Walvis Bay</strain>
    </source>
</reference>
<keyword evidence="2" id="KW-1185">Reference proteome</keyword>
<proteinExistence type="predicted"/>
<dbReference type="EMBL" id="CP003221">
    <property type="protein sequence ID" value="EGJ48614.1"/>
    <property type="molecule type" value="Genomic_DNA"/>
</dbReference>
<dbReference type="HOGENOM" id="CLU_179872_0_0_7"/>
<dbReference type="KEGG" id="daf:Desaf_0256"/>
<sequence length="83" mass="9292">MPKRFANDLLYAECSRCGQPVLLEPDQTADIILWSGLNPLQLDLSCMILSDGCPLCDPEEEYFPTHIVRLKLEAAHATGHPLR</sequence>
<protein>
    <submittedName>
        <fullName evidence="1">Uncharacterized protein</fullName>
    </submittedName>
</protein>
<organism evidence="1 2">
    <name type="scientific">Desulfocurvibacter africanus subsp. africanus str. Walvis Bay</name>
    <dbReference type="NCBI Taxonomy" id="690850"/>
    <lineage>
        <taxon>Bacteria</taxon>
        <taxon>Pseudomonadati</taxon>
        <taxon>Thermodesulfobacteriota</taxon>
        <taxon>Desulfovibrionia</taxon>
        <taxon>Desulfovibrionales</taxon>
        <taxon>Desulfovibrionaceae</taxon>
        <taxon>Desulfocurvibacter</taxon>
    </lineage>
</organism>